<organism evidence="2 3">
    <name type="scientific">Adiantum capillus-veneris</name>
    <name type="common">Maidenhair fern</name>
    <dbReference type="NCBI Taxonomy" id="13818"/>
    <lineage>
        <taxon>Eukaryota</taxon>
        <taxon>Viridiplantae</taxon>
        <taxon>Streptophyta</taxon>
        <taxon>Embryophyta</taxon>
        <taxon>Tracheophyta</taxon>
        <taxon>Polypodiopsida</taxon>
        <taxon>Polypodiidae</taxon>
        <taxon>Polypodiales</taxon>
        <taxon>Pteridineae</taxon>
        <taxon>Pteridaceae</taxon>
        <taxon>Vittarioideae</taxon>
        <taxon>Adiantum</taxon>
    </lineage>
</organism>
<keyword evidence="1" id="KW-0732">Signal</keyword>
<reference evidence="2" key="1">
    <citation type="submission" date="2021-01" db="EMBL/GenBank/DDBJ databases">
        <title>Adiantum capillus-veneris genome.</title>
        <authorList>
            <person name="Fang Y."/>
            <person name="Liao Q."/>
        </authorList>
    </citation>
    <scope>NUCLEOTIDE SEQUENCE</scope>
    <source>
        <strain evidence="2">H3</strain>
        <tissue evidence="2">Leaf</tissue>
    </source>
</reference>
<feature type="signal peptide" evidence="1">
    <location>
        <begin position="1"/>
        <end position="33"/>
    </location>
</feature>
<evidence type="ECO:0000313" key="3">
    <source>
        <dbReference type="Proteomes" id="UP000886520"/>
    </source>
</evidence>
<protein>
    <submittedName>
        <fullName evidence="2">Uncharacterized protein</fullName>
    </submittedName>
</protein>
<keyword evidence="3" id="KW-1185">Reference proteome</keyword>
<accession>A0A9D4V137</accession>
<comment type="caution">
    <text evidence="2">The sequence shown here is derived from an EMBL/GenBank/DDBJ whole genome shotgun (WGS) entry which is preliminary data.</text>
</comment>
<dbReference type="AlphaFoldDB" id="A0A9D4V137"/>
<proteinExistence type="predicted"/>
<feature type="chain" id="PRO_5038679784" evidence="1">
    <location>
        <begin position="34"/>
        <end position="122"/>
    </location>
</feature>
<sequence>MAARSPTSTKNKLVLLLVLAVLATSSLLPALHAARTAAGMVEKDAEVFPKNLCSYQSKTFSGPCKPTAIAMSTVKYRSIYTHRDVDYTTTNILTWLIEQDEALMLHITNHQCNNNKNMPSYV</sequence>
<evidence type="ECO:0000256" key="1">
    <source>
        <dbReference type="SAM" id="SignalP"/>
    </source>
</evidence>
<dbReference type="Proteomes" id="UP000886520">
    <property type="component" value="Chromosome 7"/>
</dbReference>
<name>A0A9D4V137_ADICA</name>
<dbReference type="EMBL" id="JABFUD020000007">
    <property type="protein sequence ID" value="KAI5077511.1"/>
    <property type="molecule type" value="Genomic_DNA"/>
</dbReference>
<gene>
    <name evidence="2" type="ORF">GOP47_0007335</name>
</gene>
<evidence type="ECO:0000313" key="2">
    <source>
        <dbReference type="EMBL" id="KAI5077511.1"/>
    </source>
</evidence>